<dbReference type="Pfam" id="PF08448">
    <property type="entry name" value="PAS_4"/>
    <property type="match status" value="1"/>
</dbReference>
<sequence>MPVKHKKNISSPDKSKVPGEGNTIIDFQTGFLKMSDKIDYSLMCFVLENSEDEIYLVNKKGKVLFANDRACRSLGIIRDEIINENIDFIFYKPCNQKDNGNFLELQSENEGKKFINIQRRKDGTQYFTESYFRIFNFKDLEIFSVYSRDITDKINYEESLKNSEKEKTIILNSIHENLVYYDKDFSIKWANQDPADSVGLNPVDLIGKKCYSLWYNREEPCRDCTIRKAMREGRIYIEEKTKSSGRSVKVAAYPVFNDEGEVVGAVESLLDITKRKNAEKALEISEKQYKELFSTMTNGFVLNKVITDSEDNPVDYQFIEVNPAFEQMTGLKAEDIIGKNFLEIFPNCRRDLVERYGRIALSGVSEEFTDYNPFFKKHYHIYSYSPKKGFFAIILSDITDLVLLKKQQRESLEQINKNFEQLAILNDEIRNPLQAIMGYIMLEDFKYSEKVISQIEIIDKLVNRLDQRWLESEKIRDFLRKHYDFE</sequence>
<dbReference type="PANTHER" id="PTHR44757:SF2">
    <property type="entry name" value="BIOFILM ARCHITECTURE MAINTENANCE PROTEIN MBAA"/>
    <property type="match status" value="1"/>
</dbReference>
<name>A0AA97I3N7_9EURY</name>
<dbReference type="PROSITE" id="PS50112">
    <property type="entry name" value="PAS"/>
    <property type="match status" value="2"/>
</dbReference>
<dbReference type="SMART" id="SM00091">
    <property type="entry name" value="PAS"/>
    <property type="match status" value="3"/>
</dbReference>
<dbReference type="EMBL" id="CP043875">
    <property type="protein sequence ID" value="WOF16091.1"/>
    <property type="molecule type" value="Genomic_DNA"/>
</dbReference>
<organism evidence="4 5">
    <name type="scientific">Methanochimaera problematica</name>
    <dbReference type="NCBI Taxonomy" id="2609417"/>
    <lineage>
        <taxon>Archaea</taxon>
        <taxon>Methanobacteriati</taxon>
        <taxon>Methanobacteriota</taxon>
        <taxon>Stenosarchaea group</taxon>
        <taxon>Methanomicrobia</taxon>
        <taxon>Methanomicrobiales</taxon>
        <taxon>Methanomicrobiaceae</taxon>
        <taxon>Methanochimaera</taxon>
    </lineage>
</organism>
<feature type="region of interest" description="Disordered" evidence="1">
    <location>
        <begin position="1"/>
        <end position="21"/>
    </location>
</feature>
<dbReference type="PANTHER" id="PTHR44757">
    <property type="entry name" value="DIGUANYLATE CYCLASE DGCP"/>
    <property type="match status" value="1"/>
</dbReference>
<evidence type="ECO:0000313" key="4">
    <source>
        <dbReference type="EMBL" id="WOF16091.1"/>
    </source>
</evidence>
<dbReference type="Pfam" id="PF13426">
    <property type="entry name" value="PAS_9"/>
    <property type="match status" value="1"/>
</dbReference>
<dbReference type="KEGG" id="mefw:F1737_04905"/>
<dbReference type="AlphaFoldDB" id="A0AA97I3N7"/>
<dbReference type="InterPro" id="IPR035965">
    <property type="entry name" value="PAS-like_dom_sf"/>
</dbReference>
<evidence type="ECO:0000259" key="2">
    <source>
        <dbReference type="PROSITE" id="PS50112"/>
    </source>
</evidence>
<gene>
    <name evidence="4" type="ORF">F1737_04905</name>
</gene>
<feature type="domain" description="PAC" evidence="3">
    <location>
        <begin position="231"/>
        <end position="284"/>
    </location>
</feature>
<proteinExistence type="predicted"/>
<accession>A0AA97I3N7</accession>
<dbReference type="SUPFAM" id="SSF55785">
    <property type="entry name" value="PYP-like sensor domain (PAS domain)"/>
    <property type="match status" value="3"/>
</dbReference>
<reference evidence="4 5" key="1">
    <citation type="submission" date="2019-09" db="EMBL/GenBank/DDBJ databases">
        <title>The complete genome of Methanoplanus sp. FWC-SCC4.</title>
        <authorList>
            <person name="Chen S.-C."/>
            <person name="Zhou Y.-Z."/>
            <person name="Lai M.-C."/>
        </authorList>
    </citation>
    <scope>NUCLEOTIDE SEQUENCE [LARGE SCALE GENOMIC DNA]</scope>
    <source>
        <strain evidence="4 5">FWC-SCC4</strain>
    </source>
</reference>
<dbReference type="CDD" id="cd00082">
    <property type="entry name" value="HisKA"/>
    <property type="match status" value="1"/>
</dbReference>
<dbReference type="NCBIfam" id="TIGR00229">
    <property type="entry name" value="sensory_box"/>
    <property type="match status" value="3"/>
</dbReference>
<evidence type="ECO:0000313" key="5">
    <source>
        <dbReference type="Proteomes" id="UP001301797"/>
    </source>
</evidence>
<dbReference type="InterPro" id="IPR000700">
    <property type="entry name" value="PAS-assoc_C"/>
</dbReference>
<dbReference type="CDD" id="cd00130">
    <property type="entry name" value="PAS"/>
    <property type="match status" value="2"/>
</dbReference>
<dbReference type="InterPro" id="IPR003661">
    <property type="entry name" value="HisK_dim/P_dom"/>
</dbReference>
<feature type="domain" description="PAS" evidence="2">
    <location>
        <begin position="318"/>
        <end position="342"/>
    </location>
</feature>
<dbReference type="Pfam" id="PF13188">
    <property type="entry name" value="PAS_8"/>
    <property type="match status" value="1"/>
</dbReference>
<feature type="domain" description="PAS" evidence="2">
    <location>
        <begin position="39"/>
        <end position="110"/>
    </location>
</feature>
<dbReference type="Gene3D" id="3.30.450.20">
    <property type="entry name" value="PAS domain"/>
    <property type="match status" value="3"/>
</dbReference>
<protein>
    <submittedName>
        <fullName evidence="4">PAS domain S-box protein</fullName>
    </submittedName>
</protein>
<dbReference type="InterPro" id="IPR013656">
    <property type="entry name" value="PAS_4"/>
</dbReference>
<keyword evidence="5" id="KW-1185">Reference proteome</keyword>
<dbReference type="InterPro" id="IPR052155">
    <property type="entry name" value="Biofilm_reg_signaling"/>
</dbReference>
<dbReference type="Proteomes" id="UP001301797">
    <property type="component" value="Chromosome"/>
</dbReference>
<dbReference type="PROSITE" id="PS50113">
    <property type="entry name" value="PAC"/>
    <property type="match status" value="1"/>
</dbReference>
<dbReference type="InterPro" id="IPR000014">
    <property type="entry name" value="PAS"/>
</dbReference>
<evidence type="ECO:0000256" key="1">
    <source>
        <dbReference type="SAM" id="MobiDB-lite"/>
    </source>
</evidence>
<dbReference type="GO" id="GO:0000155">
    <property type="term" value="F:phosphorelay sensor kinase activity"/>
    <property type="evidence" value="ECO:0007669"/>
    <property type="project" value="InterPro"/>
</dbReference>
<evidence type="ECO:0000259" key="3">
    <source>
        <dbReference type="PROSITE" id="PS50113"/>
    </source>
</evidence>